<evidence type="ECO:0000313" key="5">
    <source>
        <dbReference type="Proteomes" id="UP000694941"/>
    </source>
</evidence>
<gene>
    <name evidence="6" type="primary">LOC106458023</name>
</gene>
<dbReference type="PROSITE" id="PS50235">
    <property type="entry name" value="USP_3"/>
    <property type="match status" value="1"/>
</dbReference>
<dbReference type="InterPro" id="IPR028889">
    <property type="entry name" value="USP"/>
</dbReference>
<dbReference type="CDD" id="cd02257">
    <property type="entry name" value="Peptidase_C19"/>
    <property type="match status" value="1"/>
</dbReference>
<evidence type="ECO:0000256" key="3">
    <source>
        <dbReference type="SAM" id="MobiDB-lite"/>
    </source>
</evidence>
<dbReference type="SUPFAM" id="SSF54001">
    <property type="entry name" value="Cysteine proteinases"/>
    <property type="match status" value="1"/>
</dbReference>
<protein>
    <submittedName>
        <fullName evidence="6">Uncharacterized protein LOC106458023</fullName>
    </submittedName>
</protein>
<proteinExistence type="predicted"/>
<keyword evidence="2" id="KW-0378">Hydrolase</keyword>
<organism evidence="5 6">
    <name type="scientific">Limulus polyphemus</name>
    <name type="common">Atlantic horseshoe crab</name>
    <dbReference type="NCBI Taxonomy" id="6850"/>
    <lineage>
        <taxon>Eukaryota</taxon>
        <taxon>Metazoa</taxon>
        <taxon>Ecdysozoa</taxon>
        <taxon>Arthropoda</taxon>
        <taxon>Chelicerata</taxon>
        <taxon>Merostomata</taxon>
        <taxon>Xiphosura</taxon>
        <taxon>Limulidae</taxon>
        <taxon>Limulus</taxon>
    </lineage>
</organism>
<dbReference type="PANTHER" id="PTHR22975:SF9">
    <property type="entry name" value="ECHINUS SPLICE FORM 3"/>
    <property type="match status" value="1"/>
</dbReference>
<feature type="compositionally biased region" description="Basic and acidic residues" evidence="3">
    <location>
        <begin position="1122"/>
        <end position="1135"/>
    </location>
</feature>
<dbReference type="InterPro" id="IPR038765">
    <property type="entry name" value="Papain-like_cys_pep_sf"/>
</dbReference>
<evidence type="ECO:0000313" key="6">
    <source>
        <dbReference type="RefSeq" id="XP_022239843.1"/>
    </source>
</evidence>
<dbReference type="Gene3D" id="3.90.70.10">
    <property type="entry name" value="Cysteine proteinases"/>
    <property type="match status" value="1"/>
</dbReference>
<name>A0ABM1S888_LIMPO</name>
<dbReference type="PANTHER" id="PTHR22975">
    <property type="entry name" value="UBIQUITIN SPECIFIC PROTEINASE"/>
    <property type="match status" value="1"/>
</dbReference>
<accession>A0ABM1S888</accession>
<keyword evidence="5" id="KW-1185">Reference proteome</keyword>
<reference evidence="6" key="1">
    <citation type="submission" date="2025-08" db="UniProtKB">
        <authorList>
            <consortium name="RefSeq"/>
        </authorList>
    </citation>
    <scope>IDENTIFICATION</scope>
    <source>
        <tissue evidence="6">Muscle</tissue>
    </source>
</reference>
<keyword evidence="1" id="KW-0833">Ubl conjugation pathway</keyword>
<dbReference type="InterPro" id="IPR052398">
    <property type="entry name" value="Ubiquitin_hydrolase_53/54"/>
</dbReference>
<evidence type="ECO:0000259" key="4">
    <source>
        <dbReference type="PROSITE" id="PS50235"/>
    </source>
</evidence>
<feature type="domain" description="USP" evidence="4">
    <location>
        <begin position="69"/>
        <end position="392"/>
    </location>
</feature>
<dbReference type="RefSeq" id="XP_022239843.1">
    <property type="nucleotide sequence ID" value="XM_022384135.1"/>
</dbReference>
<feature type="compositionally biased region" description="Basic and acidic residues" evidence="3">
    <location>
        <begin position="994"/>
        <end position="1006"/>
    </location>
</feature>
<evidence type="ECO:0000256" key="2">
    <source>
        <dbReference type="ARBA" id="ARBA00022801"/>
    </source>
</evidence>
<feature type="region of interest" description="Disordered" evidence="3">
    <location>
        <begin position="992"/>
        <end position="1015"/>
    </location>
</feature>
<evidence type="ECO:0000256" key="1">
    <source>
        <dbReference type="ARBA" id="ARBA00022786"/>
    </source>
</evidence>
<dbReference type="Proteomes" id="UP000694941">
    <property type="component" value="Unplaced"/>
</dbReference>
<dbReference type="GeneID" id="106458023"/>
<feature type="region of interest" description="Disordered" evidence="3">
    <location>
        <begin position="1113"/>
        <end position="1138"/>
    </location>
</feature>
<sequence length="1614" mass="183629">MTTRRIWGIRLNMHSKISEPCGREKRQVLLEIMTPMLTSPVNPPDSASSSNYLRYMMSPRSSMSITYTKGLLNMQGQNNYFLNSAVQVLWHLDIFRRSFRDIKGHTCMAESCIFCALKELFTQFQYSRESSLPPDALRLALAETFFDQRRFQLGFMDDALECFENILMRIHFHIANHEPENMCTASHCIPHQKFAMTLIEQNVCHECGATSEPLPFTQMIHYVSSSALCSQASLMITKQRDPTESFGQLLRQAGSMGEICNCPNSCGAKIQICRTLMNHPEIVSIGMVWDTENPTLDHIMNVIKTIGLTVNLQDMFHSVIDHKWASSTTHQLVGIVTYYGKHYSTFFFHTKLWSWIYFDDASVCEIGPRWEQVIDKCYGGHFQPLLLLYADPQGSPVSSETAPRSVTVITGHNKCTSGEGSKEDKQTIYTVPIHLNSFNGNHRRAFTPNPETSGENLSNIPPRRAITPSGELSYKSLRNEFNPQVTKCSFNNGMLDTNYLLSSSKHPYLSTSNPSYMSSSFQNHLNHRLTSVWPQHQHDGHCGNRMFQLDTEETSKCRSNISPFQNKMFSDGISELKPEIRKINYSTSHTMPQYSSCAESETGKTYISREAVENVLKAQKLQWQKTMNESVTTSFTSTFCDKNSKPQGLHTTANDITLKVDIPDLSTFERRDSGNWSGDCHSASSLSSSSVDNGFPSMLTHNRPNINMLAYGNLEQVHVDSKGQVTAGDHGYDSYSISSTESCPSATTNSTTKPEPHLIQIDEDKQILFHKSDNVEASEKDFFRQRQAKNVRDDCNKLCVQADALLIKSQEKEKGQLQVATPLSDVEVAKARETMDAPYSNPKSLMAAKMKHRRCVMRSSTLHRNLKELGNEECKYRDAIFGVANQKYSSAINPQKNNNEFSKAEQFGTDASENVEKALQVCNPFPTKSAKCNDNCEVFEETVSRQLSENLLEDQVKSHISSDSSRYIFLCQPKSQSDKELTTKSFSERMNLTSEKEQSYRRKSDQPDQITGIKRNNKCSLQGTYSVPSTRMNNDLEESCDILNQKFADQLSKKQHKIRRKRFSGFMQRKNYSLPDLREKTNQNYVQPNSYDDSGIFDTPQFIKSQQFKTSNLDDFSTRIQGPRDSKGSHQDSQKNKISINNQILQRQETSMTECNYYPEKSETVFTHHLLSANKSSQNVNSKIIMDRSLTSKFPHHLKRSNYLASEYLPDTNGSQKNDSHCSKLQGYNTKKTILPKFQSSQQELITSFNNKTKEPISRYGETEIIIPQDLFKNHSLKEAEWINQLQQKQIHLLQRRRLRSYRNLRLDDSQSVDKGALYKIVSEAQKTREGMNFHQLLQGTKMEFNRNTKRSKTYASHVKCLQLEKDSASRTESIIKPSGQIESVFGDENKSFAEPVQVTGDISLSLLSDMPLTVSKQSESQNIIYPTVCENKLFEGPPDYETTLKRLELLRNKWASNDATIFSMCAGRQSKSKVSEIKKTFPEHTKFVSSYHRKNFNLSDQTKQKDGIQSLCDRVSKGNPHPGKSSRKCKIPYFSTCDSISHSLISPRKKQGSKKCVTFSDQVVLVSCIEEKKNDAVVSNTQIMKMQEKSSMQKKLFGCGLSNRETISPKKKT</sequence>